<reference evidence="1 2" key="1">
    <citation type="submission" date="2018-06" db="EMBL/GenBank/DDBJ databases">
        <title>Comparative genomics reveals the genomic features of Rhizophagus irregularis, R. cerebriforme, R. diaphanum and Gigaspora rosea, and their symbiotic lifestyle signature.</title>
        <authorList>
            <person name="Morin E."/>
            <person name="San Clemente H."/>
            <person name="Chen E.C.H."/>
            <person name="De La Providencia I."/>
            <person name="Hainaut M."/>
            <person name="Kuo A."/>
            <person name="Kohler A."/>
            <person name="Murat C."/>
            <person name="Tang N."/>
            <person name="Roy S."/>
            <person name="Loubradou J."/>
            <person name="Henrissat B."/>
            <person name="Grigoriev I.V."/>
            <person name="Corradi N."/>
            <person name="Roux C."/>
            <person name="Martin F.M."/>
        </authorList>
    </citation>
    <scope>NUCLEOTIDE SEQUENCE [LARGE SCALE GENOMIC DNA]</scope>
    <source>
        <strain evidence="1 2">DAOM 227022</strain>
    </source>
</reference>
<evidence type="ECO:0000313" key="1">
    <source>
        <dbReference type="EMBL" id="RIA85475.1"/>
    </source>
</evidence>
<dbReference type="Proteomes" id="UP000265703">
    <property type="component" value="Unassembled WGS sequence"/>
</dbReference>
<dbReference type="PANTHER" id="PTHR45011">
    <property type="entry name" value="DAP3-BINDING CELL DEATH ENHANCER 1"/>
    <property type="match status" value="1"/>
</dbReference>
<evidence type="ECO:0000313" key="2">
    <source>
        <dbReference type="Proteomes" id="UP000265703"/>
    </source>
</evidence>
<evidence type="ECO:0008006" key="3">
    <source>
        <dbReference type="Google" id="ProtNLM"/>
    </source>
</evidence>
<dbReference type="OrthoDB" id="2436573at2759"/>
<dbReference type="InterPro" id="IPR011990">
    <property type="entry name" value="TPR-like_helical_dom_sf"/>
</dbReference>
<name>A0A397SN25_9GLOM</name>
<dbReference type="PANTHER" id="PTHR45011:SF1">
    <property type="entry name" value="DAP3-BINDING CELL DEATH ENHANCER 1"/>
    <property type="match status" value="1"/>
</dbReference>
<dbReference type="InterPro" id="IPR052748">
    <property type="entry name" value="ISR_Activator"/>
</dbReference>
<dbReference type="SMART" id="SM00671">
    <property type="entry name" value="SEL1"/>
    <property type="match status" value="4"/>
</dbReference>
<dbReference type="Pfam" id="PF08238">
    <property type="entry name" value="Sel1"/>
    <property type="match status" value="5"/>
</dbReference>
<keyword evidence="2" id="KW-1185">Reference proteome</keyword>
<protein>
    <recommendedName>
        <fullName evidence="3">HCP-like protein</fullName>
    </recommendedName>
</protein>
<proteinExistence type="predicted"/>
<dbReference type="SUPFAM" id="SSF81901">
    <property type="entry name" value="HCP-like"/>
    <property type="match status" value="2"/>
</dbReference>
<accession>A0A397SN25</accession>
<dbReference type="EMBL" id="QKYT01000424">
    <property type="protein sequence ID" value="RIA85475.1"/>
    <property type="molecule type" value="Genomic_DNA"/>
</dbReference>
<sequence>MNNSIYWFQKAAMNGDKFAYDYMGICYELGIGITYKTNNIAFWWYQKSAEKGYVNAKFHLGYCYVNGIGTIANRKKGFELYDEAAKNISAADLFRPLESIDLNQVKYWYQQTADNDYNGVALYKLGEFYESGKGVNKNEIRAFDFYKKAAEKGNINGKYKLGYYYLNGVIVNIDKGKAFSLYKEAAEGGNKDAQNFLRY</sequence>
<dbReference type="InterPro" id="IPR006597">
    <property type="entry name" value="Sel1-like"/>
</dbReference>
<dbReference type="AlphaFoldDB" id="A0A397SN25"/>
<dbReference type="Gene3D" id="1.25.40.10">
    <property type="entry name" value="Tetratricopeptide repeat domain"/>
    <property type="match status" value="2"/>
</dbReference>
<organism evidence="1 2">
    <name type="scientific">Glomus cerebriforme</name>
    <dbReference type="NCBI Taxonomy" id="658196"/>
    <lineage>
        <taxon>Eukaryota</taxon>
        <taxon>Fungi</taxon>
        <taxon>Fungi incertae sedis</taxon>
        <taxon>Mucoromycota</taxon>
        <taxon>Glomeromycotina</taxon>
        <taxon>Glomeromycetes</taxon>
        <taxon>Glomerales</taxon>
        <taxon>Glomeraceae</taxon>
        <taxon>Glomus</taxon>
    </lineage>
</organism>
<comment type="caution">
    <text evidence="1">The sequence shown here is derived from an EMBL/GenBank/DDBJ whole genome shotgun (WGS) entry which is preliminary data.</text>
</comment>
<gene>
    <name evidence="1" type="ORF">C1645_781783</name>
</gene>